<dbReference type="Proteomes" id="UP000274131">
    <property type="component" value="Unassembled WGS sequence"/>
</dbReference>
<evidence type="ECO:0000256" key="1">
    <source>
        <dbReference type="ARBA" id="ARBA00010815"/>
    </source>
</evidence>
<dbReference type="InterPro" id="IPR003333">
    <property type="entry name" value="CMAS"/>
</dbReference>
<gene>
    <name evidence="6" type="ORF">EVEC_LOCUS2863</name>
</gene>
<proteinExistence type="inferred from homology"/>
<dbReference type="InterPro" id="IPR029063">
    <property type="entry name" value="SAM-dependent_MTases_sf"/>
</dbReference>
<comment type="similarity">
    <text evidence="1">Belongs to the CFA/CMAS family.</text>
</comment>
<evidence type="ECO:0000256" key="4">
    <source>
        <dbReference type="ARBA" id="ARBA00022691"/>
    </source>
</evidence>
<keyword evidence="3" id="KW-0808">Transferase</keyword>
<dbReference type="OrthoDB" id="8300214at2759"/>
<dbReference type="Pfam" id="PF02353">
    <property type="entry name" value="CMAS"/>
    <property type="match status" value="1"/>
</dbReference>
<keyword evidence="2" id="KW-0489">Methyltransferase</keyword>
<dbReference type="InterPro" id="IPR050723">
    <property type="entry name" value="CFA/CMAS"/>
</dbReference>
<protein>
    <submittedName>
        <fullName evidence="8">Cyclopropane-fatty-acyl-phospholipid synthase</fullName>
    </submittedName>
</protein>
<dbReference type="GO" id="GO:0008168">
    <property type="term" value="F:methyltransferase activity"/>
    <property type="evidence" value="ECO:0007669"/>
    <property type="project" value="UniProtKB-KW"/>
</dbReference>
<reference evidence="8" key="1">
    <citation type="submission" date="2017-02" db="UniProtKB">
        <authorList>
            <consortium name="WormBaseParasite"/>
        </authorList>
    </citation>
    <scope>IDENTIFICATION</scope>
</reference>
<dbReference type="CDD" id="cd02440">
    <property type="entry name" value="AdoMet_MTases"/>
    <property type="match status" value="1"/>
</dbReference>
<name>A0A0N4UZT9_ENTVE</name>
<organism evidence="8">
    <name type="scientific">Enterobius vermicularis</name>
    <name type="common">Human pinworm</name>
    <dbReference type="NCBI Taxonomy" id="51028"/>
    <lineage>
        <taxon>Eukaryota</taxon>
        <taxon>Metazoa</taxon>
        <taxon>Ecdysozoa</taxon>
        <taxon>Nematoda</taxon>
        <taxon>Chromadorea</taxon>
        <taxon>Rhabditida</taxon>
        <taxon>Spirurina</taxon>
        <taxon>Oxyuridomorpha</taxon>
        <taxon>Oxyuroidea</taxon>
        <taxon>Oxyuridae</taxon>
        <taxon>Enterobius</taxon>
    </lineage>
</organism>
<evidence type="ECO:0000313" key="6">
    <source>
        <dbReference type="EMBL" id="VDD87720.1"/>
    </source>
</evidence>
<reference evidence="6 7" key="2">
    <citation type="submission" date="2018-10" db="EMBL/GenBank/DDBJ databases">
        <authorList>
            <consortium name="Pathogen Informatics"/>
        </authorList>
    </citation>
    <scope>NUCLEOTIDE SEQUENCE [LARGE SCALE GENOMIC DNA]</scope>
</reference>
<evidence type="ECO:0000256" key="3">
    <source>
        <dbReference type="ARBA" id="ARBA00022679"/>
    </source>
</evidence>
<keyword evidence="4" id="KW-0949">S-adenosyl-L-methionine</keyword>
<dbReference type="PANTHER" id="PTHR43667:SF2">
    <property type="entry name" value="FATTY ACID C-METHYL TRANSFERASE"/>
    <property type="match status" value="1"/>
</dbReference>
<dbReference type="EMBL" id="UXUI01007462">
    <property type="protein sequence ID" value="VDD87720.1"/>
    <property type="molecule type" value="Genomic_DNA"/>
</dbReference>
<evidence type="ECO:0000256" key="5">
    <source>
        <dbReference type="ARBA" id="ARBA00023098"/>
    </source>
</evidence>
<keyword evidence="7" id="KW-1185">Reference proteome</keyword>
<dbReference type="AlphaFoldDB" id="A0A0N4UZT9"/>
<dbReference type="GO" id="GO:0008610">
    <property type="term" value="P:lipid biosynthetic process"/>
    <property type="evidence" value="ECO:0007669"/>
    <property type="project" value="InterPro"/>
</dbReference>
<accession>A0A0N4UZT9</accession>
<dbReference type="PIRSF" id="PIRSF003085">
    <property type="entry name" value="CMAS"/>
    <property type="match status" value="1"/>
</dbReference>
<evidence type="ECO:0000313" key="8">
    <source>
        <dbReference type="WBParaSite" id="EVEC_0000315501-mRNA-1"/>
    </source>
</evidence>
<dbReference type="WBParaSite" id="EVEC_0000315501-mRNA-1">
    <property type="protein sequence ID" value="EVEC_0000315501-mRNA-1"/>
    <property type="gene ID" value="EVEC_0000315501"/>
</dbReference>
<dbReference type="PANTHER" id="PTHR43667">
    <property type="entry name" value="CYCLOPROPANE-FATTY-ACYL-PHOSPHOLIPID SYNTHASE"/>
    <property type="match status" value="1"/>
</dbReference>
<dbReference type="Gene3D" id="3.40.50.150">
    <property type="entry name" value="Vaccinia Virus protein VP39"/>
    <property type="match status" value="1"/>
</dbReference>
<keyword evidence="5" id="KW-0443">Lipid metabolism</keyword>
<evidence type="ECO:0000256" key="2">
    <source>
        <dbReference type="ARBA" id="ARBA00022603"/>
    </source>
</evidence>
<dbReference type="STRING" id="51028.A0A0N4UZT9"/>
<dbReference type="SUPFAM" id="SSF53335">
    <property type="entry name" value="S-adenosyl-L-methionine-dependent methyltransferases"/>
    <property type="match status" value="1"/>
</dbReference>
<dbReference type="GO" id="GO:0032259">
    <property type="term" value="P:methylation"/>
    <property type="evidence" value="ECO:0007669"/>
    <property type="project" value="UniProtKB-KW"/>
</dbReference>
<sequence length="371" mass="43014">MLLDGKIGLGETFMYGDWDAEPSPKDLLTLLIRAKKGKKDGKCMQKRDGSQYCVKLFSQLFHGIIWIIQKIAFYINYLQHHFKRNTVEGCAANIQDHYDLGNDMFQKFLDPSMTYSCAIFQQPLPQVTKSDMKLLEEAQLRKYDTVLEQLDLKSTDNILEIGCGWGAFAVRAVKRYGCQWTGLTLSEEQFALANQRIKENNLADKITIKLLDYRMEKDTYDKVVAIEMIEAVGHEFLPDFFQVINRTLKPGGISFIQGIICPDAYYDRYRKSSDFIKKYIFPGGHMPSMGAIKAALPEQLKITKVDQIGRHYAVTLDFWNRAWMEKREEILKLGYPLVFHRKWQFYFTLCSALFEYDHIGTVHVKLIKQTS</sequence>
<evidence type="ECO:0000313" key="7">
    <source>
        <dbReference type="Proteomes" id="UP000274131"/>
    </source>
</evidence>